<feature type="transmembrane region" description="Helical" evidence="1">
    <location>
        <begin position="45"/>
        <end position="64"/>
    </location>
</feature>
<sequence>AVICSRRTISAKIKTSCNNAARCISDFRYSDSTFTFTYIGGSKRYFFLHEVQWFNTMAGFFVFFPFARRINKSSAFKGDPSCQRLVPLSAALWRFTVSLFLIYVYI</sequence>
<keyword evidence="1" id="KW-0812">Transmembrane</keyword>
<reference evidence="2" key="1">
    <citation type="submission" date="2025-08" db="UniProtKB">
        <authorList>
            <consortium name="Ensembl"/>
        </authorList>
    </citation>
    <scope>IDENTIFICATION</scope>
</reference>
<feature type="transmembrane region" description="Helical" evidence="1">
    <location>
        <begin position="85"/>
        <end position="105"/>
    </location>
</feature>
<dbReference type="Ensembl" id="ENSBJAT00000025512.1">
    <property type="protein sequence ID" value="ENSBJAP00000024829.1"/>
    <property type="gene ID" value="ENSBJAG00000015855.1"/>
</dbReference>
<evidence type="ECO:0000256" key="1">
    <source>
        <dbReference type="SAM" id="Phobius"/>
    </source>
</evidence>
<evidence type="ECO:0000313" key="2">
    <source>
        <dbReference type="Ensembl" id="ENSBJAP00000024829.1"/>
    </source>
</evidence>
<evidence type="ECO:0000313" key="3">
    <source>
        <dbReference type="Proteomes" id="UP000694555"/>
    </source>
</evidence>
<accession>A0A8C0C0B0</accession>
<dbReference type="AlphaFoldDB" id="A0A8C0C0B0"/>
<proteinExistence type="predicted"/>
<organism evidence="2 3">
    <name type="scientific">Buteo japonicus</name>
    <dbReference type="NCBI Taxonomy" id="224669"/>
    <lineage>
        <taxon>Eukaryota</taxon>
        <taxon>Metazoa</taxon>
        <taxon>Chordata</taxon>
        <taxon>Craniata</taxon>
        <taxon>Vertebrata</taxon>
        <taxon>Euteleostomi</taxon>
        <taxon>Archelosauria</taxon>
        <taxon>Archosauria</taxon>
        <taxon>Dinosauria</taxon>
        <taxon>Saurischia</taxon>
        <taxon>Theropoda</taxon>
        <taxon>Coelurosauria</taxon>
        <taxon>Aves</taxon>
        <taxon>Neognathae</taxon>
        <taxon>Neoaves</taxon>
        <taxon>Telluraves</taxon>
        <taxon>Accipitrimorphae</taxon>
        <taxon>Accipitriformes</taxon>
        <taxon>Accipitridae</taxon>
        <taxon>Accipitrinae</taxon>
        <taxon>Buteo</taxon>
    </lineage>
</organism>
<keyword evidence="1" id="KW-0472">Membrane</keyword>
<keyword evidence="3" id="KW-1185">Reference proteome</keyword>
<dbReference type="Proteomes" id="UP000694555">
    <property type="component" value="Unplaced"/>
</dbReference>
<protein>
    <submittedName>
        <fullName evidence="2">Uncharacterized protein</fullName>
    </submittedName>
</protein>
<reference evidence="2" key="2">
    <citation type="submission" date="2025-09" db="UniProtKB">
        <authorList>
            <consortium name="Ensembl"/>
        </authorList>
    </citation>
    <scope>IDENTIFICATION</scope>
</reference>
<name>A0A8C0C0B0_9AVES</name>
<keyword evidence="1" id="KW-1133">Transmembrane helix</keyword>